<evidence type="ECO:0000313" key="1">
    <source>
        <dbReference type="EMBL" id="EHK18239.1"/>
    </source>
</evidence>
<organism evidence="1 2">
    <name type="scientific">Hypocrea virens (strain Gv29-8 / FGSC 10586)</name>
    <name type="common">Gliocladium virens</name>
    <name type="synonym">Trichoderma virens</name>
    <dbReference type="NCBI Taxonomy" id="413071"/>
    <lineage>
        <taxon>Eukaryota</taxon>
        <taxon>Fungi</taxon>
        <taxon>Dikarya</taxon>
        <taxon>Ascomycota</taxon>
        <taxon>Pezizomycotina</taxon>
        <taxon>Sordariomycetes</taxon>
        <taxon>Hypocreomycetidae</taxon>
        <taxon>Hypocreales</taxon>
        <taxon>Hypocreaceae</taxon>
        <taxon>Trichoderma</taxon>
    </lineage>
</organism>
<name>G9N649_HYPVG</name>
<accession>G9N649</accession>
<gene>
    <name evidence="1" type="ORF">TRIVIDRAFT_67436</name>
</gene>
<sequence length="132" mass="14672">MKQPVAGTRNPPPRDYGTLWRLPERIMARRPQEKDAASKLEVLGWLKRQAQNQKVPQHYASHAVAAKPLAACPPAATGPPKPPTQVIRHPSSSLAWWLQLSVSEYILHCPRTPFVGSCAARILLGHRHCHGK</sequence>
<comment type="caution">
    <text evidence="1">The sequence shown here is derived from an EMBL/GenBank/DDBJ whole genome shotgun (WGS) entry which is preliminary data.</text>
</comment>
<dbReference type="RefSeq" id="XP_013952434.1">
    <property type="nucleotide sequence ID" value="XM_014096959.1"/>
</dbReference>
<dbReference type="Proteomes" id="UP000007115">
    <property type="component" value="Unassembled WGS sequence"/>
</dbReference>
<evidence type="ECO:0000313" key="2">
    <source>
        <dbReference type="Proteomes" id="UP000007115"/>
    </source>
</evidence>
<dbReference type="GeneID" id="25796959"/>
<proteinExistence type="predicted"/>
<dbReference type="EMBL" id="ABDF02000087">
    <property type="protein sequence ID" value="EHK18239.1"/>
    <property type="molecule type" value="Genomic_DNA"/>
</dbReference>
<dbReference type="AlphaFoldDB" id="G9N649"/>
<dbReference type="HOGENOM" id="CLU_1917333_0_0_1"/>
<keyword evidence="2" id="KW-1185">Reference proteome</keyword>
<dbReference type="VEuPathDB" id="FungiDB:TRIVIDRAFT_67436"/>
<dbReference type="InParanoid" id="G9N649"/>
<reference evidence="1 2" key="1">
    <citation type="journal article" date="2011" name="Genome Biol.">
        <title>Comparative genome sequence analysis underscores mycoparasitism as the ancestral life style of Trichoderma.</title>
        <authorList>
            <person name="Kubicek C.P."/>
            <person name="Herrera-Estrella A."/>
            <person name="Seidl-Seiboth V."/>
            <person name="Martinez D.A."/>
            <person name="Druzhinina I.S."/>
            <person name="Thon M."/>
            <person name="Zeilinger S."/>
            <person name="Casas-Flores S."/>
            <person name="Horwitz B.A."/>
            <person name="Mukherjee P.K."/>
            <person name="Mukherjee M."/>
            <person name="Kredics L."/>
            <person name="Alcaraz L.D."/>
            <person name="Aerts A."/>
            <person name="Antal Z."/>
            <person name="Atanasova L."/>
            <person name="Cervantes-Badillo M.G."/>
            <person name="Challacombe J."/>
            <person name="Chertkov O."/>
            <person name="McCluskey K."/>
            <person name="Coulpier F."/>
            <person name="Deshpande N."/>
            <person name="von Doehren H."/>
            <person name="Ebbole D.J."/>
            <person name="Esquivel-Naranjo E.U."/>
            <person name="Fekete E."/>
            <person name="Flipphi M."/>
            <person name="Glaser F."/>
            <person name="Gomez-Rodriguez E.Y."/>
            <person name="Gruber S."/>
            <person name="Han C."/>
            <person name="Henrissat B."/>
            <person name="Hermosa R."/>
            <person name="Hernandez-Onate M."/>
            <person name="Karaffa L."/>
            <person name="Kosti I."/>
            <person name="Le Crom S."/>
            <person name="Lindquist E."/>
            <person name="Lucas S."/>
            <person name="Luebeck M."/>
            <person name="Luebeck P.S."/>
            <person name="Margeot A."/>
            <person name="Metz B."/>
            <person name="Misra M."/>
            <person name="Nevalainen H."/>
            <person name="Omann M."/>
            <person name="Packer N."/>
            <person name="Perrone G."/>
            <person name="Uresti-Rivera E.E."/>
            <person name="Salamov A."/>
            <person name="Schmoll M."/>
            <person name="Seiboth B."/>
            <person name="Shapiro H."/>
            <person name="Sukno S."/>
            <person name="Tamayo-Ramos J.A."/>
            <person name="Tisch D."/>
            <person name="Wiest A."/>
            <person name="Wilkinson H.H."/>
            <person name="Zhang M."/>
            <person name="Coutinho P.M."/>
            <person name="Kenerley C.M."/>
            <person name="Monte E."/>
            <person name="Baker S.E."/>
            <person name="Grigoriev I.V."/>
        </authorList>
    </citation>
    <scope>NUCLEOTIDE SEQUENCE [LARGE SCALE GENOMIC DNA]</scope>
    <source>
        <strain evidence="2">Gv29-8 / FGSC 10586</strain>
    </source>
</reference>
<protein>
    <submittedName>
        <fullName evidence="1">Uncharacterized protein</fullName>
    </submittedName>
</protein>